<gene>
    <name evidence="2" type="ORF">MUK42_13802</name>
</gene>
<protein>
    <submittedName>
        <fullName evidence="2">Uncharacterized protein</fullName>
    </submittedName>
</protein>
<sequence length="48" mass="5277">MSAGCCRHACMLSMPDAWTAGCCRNPSARPAGRRRLPEGRRSWQRSAA</sequence>
<keyword evidence="3" id="KW-1185">Reference proteome</keyword>
<name>A0A9E7I379_9LILI</name>
<accession>A0A9E7I379</accession>
<evidence type="ECO:0000313" key="3">
    <source>
        <dbReference type="Proteomes" id="UP001055439"/>
    </source>
</evidence>
<feature type="region of interest" description="Disordered" evidence="1">
    <location>
        <begin position="28"/>
        <end position="48"/>
    </location>
</feature>
<dbReference type="Proteomes" id="UP001055439">
    <property type="component" value="Chromosome 9"/>
</dbReference>
<proteinExistence type="predicted"/>
<dbReference type="OrthoDB" id="8062037at2759"/>
<reference evidence="2" key="1">
    <citation type="submission" date="2022-05" db="EMBL/GenBank/DDBJ databases">
        <title>The Musa troglodytarum L. genome provides insights into the mechanism of non-climacteric behaviour and enrichment of carotenoids.</title>
        <authorList>
            <person name="Wang J."/>
        </authorList>
    </citation>
    <scope>NUCLEOTIDE SEQUENCE</scope>
    <source>
        <tissue evidence="2">Leaf</tissue>
    </source>
</reference>
<evidence type="ECO:0000313" key="2">
    <source>
        <dbReference type="EMBL" id="URE44865.1"/>
    </source>
</evidence>
<evidence type="ECO:0000256" key="1">
    <source>
        <dbReference type="SAM" id="MobiDB-lite"/>
    </source>
</evidence>
<dbReference type="EMBL" id="CP097511">
    <property type="protein sequence ID" value="URE44865.1"/>
    <property type="molecule type" value="Genomic_DNA"/>
</dbReference>
<organism evidence="2 3">
    <name type="scientific">Musa troglodytarum</name>
    <name type="common">fe'i banana</name>
    <dbReference type="NCBI Taxonomy" id="320322"/>
    <lineage>
        <taxon>Eukaryota</taxon>
        <taxon>Viridiplantae</taxon>
        <taxon>Streptophyta</taxon>
        <taxon>Embryophyta</taxon>
        <taxon>Tracheophyta</taxon>
        <taxon>Spermatophyta</taxon>
        <taxon>Magnoliopsida</taxon>
        <taxon>Liliopsida</taxon>
        <taxon>Zingiberales</taxon>
        <taxon>Musaceae</taxon>
        <taxon>Musa</taxon>
    </lineage>
</organism>
<dbReference type="AlphaFoldDB" id="A0A9E7I379"/>